<comment type="caution">
    <text evidence="3">The sequence shown here is derived from an EMBL/GenBank/DDBJ whole genome shotgun (WGS) entry which is preliminary data.</text>
</comment>
<dbReference type="EMBL" id="BTSX01000001">
    <property type="protein sequence ID" value="GMS81966.1"/>
    <property type="molecule type" value="Genomic_DNA"/>
</dbReference>
<dbReference type="Proteomes" id="UP001432027">
    <property type="component" value="Unassembled WGS sequence"/>
</dbReference>
<name>A0AAV5SQX0_9BILA</name>
<protein>
    <recommendedName>
        <fullName evidence="5">Secreted protein</fullName>
    </recommendedName>
</protein>
<feature type="signal peptide" evidence="2">
    <location>
        <begin position="1"/>
        <end position="22"/>
    </location>
</feature>
<evidence type="ECO:0000313" key="3">
    <source>
        <dbReference type="EMBL" id="GMS81966.1"/>
    </source>
</evidence>
<dbReference type="AlphaFoldDB" id="A0AAV5SQX0"/>
<proteinExistence type="predicted"/>
<keyword evidence="2" id="KW-0732">Signal</keyword>
<feature type="chain" id="PRO_5043764328" description="Secreted protein" evidence="2">
    <location>
        <begin position="23"/>
        <end position="104"/>
    </location>
</feature>
<evidence type="ECO:0000256" key="1">
    <source>
        <dbReference type="SAM" id="MobiDB-lite"/>
    </source>
</evidence>
<evidence type="ECO:0000256" key="2">
    <source>
        <dbReference type="SAM" id="SignalP"/>
    </source>
</evidence>
<keyword evidence="4" id="KW-1185">Reference proteome</keyword>
<sequence>AALLMLCTTVAIAAIFTKKNKGKNDCRVPKAKNPYEEVTCRDSMEDELSEKLRDDYIFGGGMHGQTTRAHLQFREKECAGRQNCKTTIGSTEGEGTEGSSDEEQ</sequence>
<accession>A0AAV5SQX0</accession>
<feature type="non-terminal residue" evidence="3">
    <location>
        <position position="1"/>
    </location>
</feature>
<organism evidence="3 4">
    <name type="scientific">Pristionchus entomophagus</name>
    <dbReference type="NCBI Taxonomy" id="358040"/>
    <lineage>
        <taxon>Eukaryota</taxon>
        <taxon>Metazoa</taxon>
        <taxon>Ecdysozoa</taxon>
        <taxon>Nematoda</taxon>
        <taxon>Chromadorea</taxon>
        <taxon>Rhabditida</taxon>
        <taxon>Rhabditina</taxon>
        <taxon>Diplogasteromorpha</taxon>
        <taxon>Diplogasteroidea</taxon>
        <taxon>Neodiplogasteridae</taxon>
        <taxon>Pristionchus</taxon>
    </lineage>
</organism>
<feature type="non-terminal residue" evidence="3">
    <location>
        <position position="104"/>
    </location>
</feature>
<reference evidence="3" key="1">
    <citation type="submission" date="2023-10" db="EMBL/GenBank/DDBJ databases">
        <title>Genome assembly of Pristionchus species.</title>
        <authorList>
            <person name="Yoshida K."/>
            <person name="Sommer R.J."/>
        </authorList>
    </citation>
    <scope>NUCLEOTIDE SEQUENCE</scope>
    <source>
        <strain evidence="3">RS0144</strain>
    </source>
</reference>
<evidence type="ECO:0008006" key="5">
    <source>
        <dbReference type="Google" id="ProtNLM"/>
    </source>
</evidence>
<gene>
    <name evidence="3" type="ORF">PENTCL1PPCAC_4141</name>
</gene>
<evidence type="ECO:0000313" key="4">
    <source>
        <dbReference type="Proteomes" id="UP001432027"/>
    </source>
</evidence>
<feature type="region of interest" description="Disordered" evidence="1">
    <location>
        <begin position="84"/>
        <end position="104"/>
    </location>
</feature>